<evidence type="ECO:0000313" key="2">
    <source>
        <dbReference type="Proteomes" id="UP000616499"/>
    </source>
</evidence>
<gene>
    <name evidence="1" type="ORF">GCM10009425_48650</name>
</gene>
<organism evidence="1 2">
    <name type="scientific">Pseudomonas asuensis</name>
    <dbReference type="NCBI Taxonomy" id="1825787"/>
    <lineage>
        <taxon>Bacteria</taxon>
        <taxon>Pseudomonadati</taxon>
        <taxon>Pseudomonadota</taxon>
        <taxon>Gammaproteobacteria</taxon>
        <taxon>Pseudomonadales</taxon>
        <taxon>Pseudomonadaceae</taxon>
        <taxon>Pseudomonas</taxon>
    </lineage>
</organism>
<accession>A0ABQ2H545</accession>
<comment type="caution">
    <text evidence="1">The sequence shown here is derived from an EMBL/GenBank/DDBJ whole genome shotgun (WGS) entry which is preliminary data.</text>
</comment>
<protein>
    <recommendedName>
        <fullName evidence="3">ASPIC/UnbV domain-containing protein</fullName>
    </recommendedName>
</protein>
<dbReference type="Proteomes" id="UP000616499">
    <property type="component" value="Unassembled WGS sequence"/>
</dbReference>
<sequence length="172" mass="18539">MLSDHAVGALNAKETQGNPTEKWLAGCARQAIGSGQLQISSNPPENGIAQFGMRHNQDVLVIKAKWNDPSGYDLLSVGFRRGTEKPISMTLPKPNAAVVSKVQHPSALMKLPNELLLQIGGGTANRGEGVNLGLRSVNKQMKVIANDQMSAKQRFLQKTVKSLMLLATITIK</sequence>
<evidence type="ECO:0008006" key="3">
    <source>
        <dbReference type="Google" id="ProtNLM"/>
    </source>
</evidence>
<keyword evidence="2" id="KW-1185">Reference proteome</keyword>
<evidence type="ECO:0000313" key="1">
    <source>
        <dbReference type="EMBL" id="GGM32433.1"/>
    </source>
</evidence>
<dbReference type="EMBL" id="BMNW01000035">
    <property type="protein sequence ID" value="GGM32433.1"/>
    <property type="molecule type" value="Genomic_DNA"/>
</dbReference>
<proteinExistence type="predicted"/>
<name>A0ABQ2H545_9PSED</name>
<reference evidence="2" key="1">
    <citation type="journal article" date="2019" name="Int. J. Syst. Evol. Microbiol.">
        <title>The Global Catalogue of Microorganisms (GCM) 10K type strain sequencing project: providing services to taxonomists for standard genome sequencing and annotation.</title>
        <authorList>
            <consortium name="The Broad Institute Genomics Platform"/>
            <consortium name="The Broad Institute Genome Sequencing Center for Infectious Disease"/>
            <person name="Wu L."/>
            <person name="Ma J."/>
        </authorList>
    </citation>
    <scope>NUCLEOTIDE SEQUENCE [LARGE SCALE GENOMIC DNA]</scope>
    <source>
        <strain evidence="2">JCM 13501</strain>
    </source>
</reference>